<protein>
    <recommendedName>
        <fullName evidence="2">AMP-activated protein kinase glycogen-binding domain-containing protein</fullName>
    </recommendedName>
</protein>
<dbReference type="InterPro" id="IPR013783">
    <property type="entry name" value="Ig-like_fold"/>
</dbReference>
<dbReference type="SUPFAM" id="SSF81296">
    <property type="entry name" value="E set domains"/>
    <property type="match status" value="1"/>
</dbReference>
<evidence type="ECO:0000313" key="4">
    <source>
        <dbReference type="Proteomes" id="UP001211065"/>
    </source>
</evidence>
<dbReference type="Proteomes" id="UP001211065">
    <property type="component" value="Unassembled WGS sequence"/>
</dbReference>
<comment type="similarity">
    <text evidence="1">Belongs to the 5'-AMP-activated protein kinase beta subunit family.</text>
</comment>
<feature type="domain" description="AMP-activated protein kinase glycogen-binding" evidence="2">
    <location>
        <begin position="259"/>
        <end position="331"/>
    </location>
</feature>
<dbReference type="PANTHER" id="PTHR10343:SF84">
    <property type="entry name" value="5'-AMP-ACTIVATED PROTEIN KINASE SUBUNIT BETA-1"/>
    <property type="match status" value="1"/>
</dbReference>
<reference evidence="3" key="1">
    <citation type="submission" date="2020-05" db="EMBL/GenBank/DDBJ databases">
        <title>Phylogenomic resolution of chytrid fungi.</title>
        <authorList>
            <person name="Stajich J.E."/>
            <person name="Amses K."/>
            <person name="Simmons R."/>
            <person name="Seto K."/>
            <person name="Myers J."/>
            <person name="Bonds A."/>
            <person name="Quandt C.A."/>
            <person name="Barry K."/>
            <person name="Liu P."/>
            <person name="Grigoriev I."/>
            <person name="Longcore J.E."/>
            <person name="James T.Y."/>
        </authorList>
    </citation>
    <scope>NUCLEOTIDE SEQUENCE</scope>
    <source>
        <strain evidence="3">JEL0476</strain>
    </source>
</reference>
<dbReference type="EMBL" id="JADGJW010000098">
    <property type="protein sequence ID" value="KAJ3224267.1"/>
    <property type="molecule type" value="Genomic_DNA"/>
</dbReference>
<dbReference type="InterPro" id="IPR050827">
    <property type="entry name" value="CRP1_MDG1_kinase"/>
</dbReference>
<evidence type="ECO:0000259" key="2">
    <source>
        <dbReference type="Pfam" id="PF16561"/>
    </source>
</evidence>
<dbReference type="AlphaFoldDB" id="A0AAD5U8Z9"/>
<organism evidence="3 4">
    <name type="scientific">Clydaea vesicula</name>
    <dbReference type="NCBI Taxonomy" id="447962"/>
    <lineage>
        <taxon>Eukaryota</taxon>
        <taxon>Fungi</taxon>
        <taxon>Fungi incertae sedis</taxon>
        <taxon>Chytridiomycota</taxon>
        <taxon>Chytridiomycota incertae sedis</taxon>
        <taxon>Chytridiomycetes</taxon>
        <taxon>Lobulomycetales</taxon>
        <taxon>Lobulomycetaceae</taxon>
        <taxon>Clydaea</taxon>
    </lineage>
</organism>
<name>A0AAD5U8Z9_9FUNG</name>
<dbReference type="GO" id="GO:0019901">
    <property type="term" value="F:protein kinase binding"/>
    <property type="evidence" value="ECO:0007669"/>
    <property type="project" value="TreeGrafter"/>
</dbReference>
<comment type="caution">
    <text evidence="3">The sequence shown here is derived from an EMBL/GenBank/DDBJ whole genome shotgun (WGS) entry which is preliminary data.</text>
</comment>
<gene>
    <name evidence="3" type="ORF">HK099_008658</name>
</gene>
<dbReference type="GO" id="GO:0005737">
    <property type="term" value="C:cytoplasm"/>
    <property type="evidence" value="ECO:0007669"/>
    <property type="project" value="TreeGrafter"/>
</dbReference>
<dbReference type="CDD" id="cd02859">
    <property type="entry name" value="E_set_AMPKbeta_like_N"/>
    <property type="match status" value="1"/>
</dbReference>
<dbReference type="GO" id="GO:0031588">
    <property type="term" value="C:nucleotide-activated protein kinase complex"/>
    <property type="evidence" value="ECO:0007669"/>
    <property type="project" value="TreeGrafter"/>
</dbReference>
<sequence>MEDYFANGFEVDDVETVDDTFILPEYIPKNTTPEWFNKKGENFMDTYQIKNGPSIIVNFIELMYLKKQFKLVIKNCIEYEAVSSRFPHNFQIKEVYDMKLRAILKIYDNEEEEYKSFLDKQLLGTLLMMQPLIDDGIYLIQAEAFIKLKKFNEARAGTQVLSKTNSLIKQFEQIDITDENLNLLKNNSKSQLIKLTRYGNRIPSLQLHDQVIKVNPAILIPTEQERHLYKNSSKIKHDYGPSIAPLTSKFDLEKKKNTVPVILTWDQGGESVNVTGSFNKWKQKIKLKKSYHDFSTIVDVEPGTHQLKFIVDSEWKCSDNLPVTTDSNGLENCGSEEVDINFESDIGYNNEIPIYLLKYQDEFKSSADKNELNCAITDYTKNEGILFPNEPPPILPAYCDKVLLDAGSESKFGKVFFLLLVSLNMLIENGRFSEVASPTYCYFKPSVRVLYKKWSNGISLFMVMLNFTIKS</sequence>
<evidence type="ECO:0000313" key="3">
    <source>
        <dbReference type="EMBL" id="KAJ3224267.1"/>
    </source>
</evidence>
<accession>A0AAD5U8Z9</accession>
<dbReference type="Gene3D" id="2.60.40.10">
    <property type="entry name" value="Immunoglobulins"/>
    <property type="match status" value="1"/>
</dbReference>
<dbReference type="Pfam" id="PF16561">
    <property type="entry name" value="AMPK1_CBM"/>
    <property type="match status" value="1"/>
</dbReference>
<evidence type="ECO:0000256" key="1">
    <source>
        <dbReference type="ARBA" id="ARBA00010926"/>
    </source>
</evidence>
<dbReference type="InterPro" id="IPR014756">
    <property type="entry name" value="Ig_E-set"/>
</dbReference>
<dbReference type="PANTHER" id="PTHR10343">
    <property type="entry name" value="5'-AMP-ACTIVATED PROTEIN KINASE , BETA SUBUNIT"/>
    <property type="match status" value="1"/>
</dbReference>
<dbReference type="InterPro" id="IPR032640">
    <property type="entry name" value="AMPK1_CBM"/>
</dbReference>
<dbReference type="GO" id="GO:0007165">
    <property type="term" value="P:signal transduction"/>
    <property type="evidence" value="ECO:0007669"/>
    <property type="project" value="TreeGrafter"/>
</dbReference>
<dbReference type="GO" id="GO:0005634">
    <property type="term" value="C:nucleus"/>
    <property type="evidence" value="ECO:0007669"/>
    <property type="project" value="TreeGrafter"/>
</dbReference>
<proteinExistence type="inferred from homology"/>
<keyword evidence="4" id="KW-1185">Reference proteome</keyword>